<reference evidence="1" key="3">
    <citation type="submission" date="2021-08" db="EMBL/GenBank/DDBJ databases">
        <authorList>
            <person name="Tani A."/>
            <person name="Ola A."/>
            <person name="Ogura Y."/>
            <person name="Katsura K."/>
            <person name="Hayashi T."/>
        </authorList>
    </citation>
    <scope>NUCLEOTIDE SEQUENCE</scope>
    <source>
        <strain evidence="1">DSM 22415</strain>
    </source>
</reference>
<dbReference type="EMBL" id="CABFVH010000048">
    <property type="protein sequence ID" value="VUF15212.1"/>
    <property type="molecule type" value="Genomic_DNA"/>
</dbReference>
<protein>
    <submittedName>
        <fullName evidence="2">Uncharacterized protein</fullName>
    </submittedName>
</protein>
<dbReference type="EMBL" id="BPQI01000021">
    <property type="protein sequence ID" value="GJD55209.1"/>
    <property type="molecule type" value="Genomic_DNA"/>
</dbReference>
<evidence type="ECO:0000313" key="2">
    <source>
        <dbReference type="EMBL" id="VUF15212.1"/>
    </source>
</evidence>
<reference evidence="1" key="2">
    <citation type="journal article" date="2021" name="Front. Microbiol.">
        <title>Comprehensive Comparative Genomics and Phenotyping of Methylobacterium Species.</title>
        <authorList>
            <person name="Alessa O."/>
            <person name="Ogura Y."/>
            <person name="Fujitani Y."/>
            <person name="Takami H."/>
            <person name="Hayashi T."/>
            <person name="Sahin N."/>
            <person name="Tani A."/>
        </authorList>
    </citation>
    <scope>NUCLEOTIDE SEQUENCE</scope>
    <source>
        <strain evidence="1">DSM 22415</strain>
    </source>
</reference>
<evidence type="ECO:0000313" key="3">
    <source>
        <dbReference type="Proteomes" id="UP000401717"/>
    </source>
</evidence>
<gene>
    <name evidence="1" type="ORF">IFDJLNFL_1093</name>
    <name evidence="2" type="ORF">MTDSW087_04947</name>
</gene>
<name>A0A564G561_9HYPH</name>
<dbReference type="Proteomes" id="UP001055303">
    <property type="component" value="Unassembled WGS sequence"/>
</dbReference>
<proteinExistence type="predicted"/>
<dbReference type="Proteomes" id="UP000401717">
    <property type="component" value="Unassembled WGS sequence"/>
</dbReference>
<organism evidence="2 3">
    <name type="scientific">Methylobacterium dankookense</name>
    <dbReference type="NCBI Taxonomy" id="560405"/>
    <lineage>
        <taxon>Bacteria</taxon>
        <taxon>Pseudomonadati</taxon>
        <taxon>Pseudomonadota</taxon>
        <taxon>Alphaproteobacteria</taxon>
        <taxon>Hyphomicrobiales</taxon>
        <taxon>Methylobacteriaceae</taxon>
        <taxon>Methylobacterium</taxon>
    </lineage>
</organism>
<keyword evidence="4" id="KW-1185">Reference proteome</keyword>
<sequence length="61" mass="6900">MISPSGQRCACPRRDAYDCWASRYRIPAYEESGDPSFIDDDGGPCECTCHDEFACEDEGEW</sequence>
<evidence type="ECO:0000313" key="1">
    <source>
        <dbReference type="EMBL" id="GJD55209.1"/>
    </source>
</evidence>
<dbReference type="AlphaFoldDB" id="A0A564G561"/>
<accession>A0A564G561</accession>
<evidence type="ECO:0000313" key="4">
    <source>
        <dbReference type="Proteomes" id="UP001055303"/>
    </source>
</evidence>
<dbReference type="RefSeq" id="WP_144767610.1">
    <property type="nucleotide sequence ID" value="NZ_BPQI01000021.1"/>
</dbReference>
<reference evidence="2 3" key="1">
    <citation type="submission" date="2019-06" db="EMBL/GenBank/DDBJ databases">
        <authorList>
            <person name="Rodrigo-Torres L."/>
            <person name="Arahal R. D."/>
            <person name="Lucena T."/>
        </authorList>
    </citation>
    <scope>NUCLEOTIDE SEQUENCE [LARGE SCALE GENOMIC DNA]</scope>
    <source>
        <strain evidence="2 3">SW08-7</strain>
    </source>
</reference>